<dbReference type="SUPFAM" id="SSF53335">
    <property type="entry name" value="S-adenosyl-L-methionine-dependent methyltransferases"/>
    <property type="match status" value="1"/>
</dbReference>
<evidence type="ECO:0000313" key="2">
    <source>
        <dbReference type="EMBL" id="AIQ13744.1"/>
    </source>
</evidence>
<dbReference type="PANTHER" id="PTHR43591">
    <property type="entry name" value="METHYLTRANSFERASE"/>
    <property type="match status" value="1"/>
</dbReference>
<accession>A0A089IXR6</accession>
<keyword evidence="2" id="KW-0808">Transferase</keyword>
<dbReference type="GO" id="GO:0008757">
    <property type="term" value="F:S-adenosylmethionine-dependent methyltransferase activity"/>
    <property type="evidence" value="ECO:0007669"/>
    <property type="project" value="InterPro"/>
</dbReference>
<dbReference type="AlphaFoldDB" id="A0A089IXR6"/>
<dbReference type="OrthoDB" id="323463at2"/>
<protein>
    <submittedName>
        <fullName evidence="2">Phosphatidylethanolamine N-methyltransferase</fullName>
    </submittedName>
</protein>
<sequence length="212" mass="23743">MNNQWNRLIYKAWSPVYDIFFNSPPFRSARQKIFQKAKIKKGSSVLLVGVGTGADLSYLLSLNIKISAVDLSKEMLAQARKKDPSNEVDFLEMDAQRLSFPEGHFDAVIANLILSVVPDAGKCFSEMVRVTKRGGQIIIMDKFIPRSGKLPKPMVFLRPIIALMGTDIGRSFEQISASYQNHFNIQVDEGVMLGGMYRGILLQKGKVFHEGT</sequence>
<dbReference type="PANTHER" id="PTHR43591:SF24">
    <property type="entry name" value="2-METHOXY-6-POLYPRENYL-1,4-BENZOQUINOL METHYLASE, MITOCHONDRIAL"/>
    <property type="match status" value="1"/>
</dbReference>
<feature type="domain" description="Methyltransferase type 11" evidence="1">
    <location>
        <begin position="47"/>
        <end position="139"/>
    </location>
</feature>
<dbReference type="Pfam" id="PF08241">
    <property type="entry name" value="Methyltransf_11"/>
    <property type="match status" value="1"/>
</dbReference>
<reference evidence="2 3" key="1">
    <citation type="submission" date="2014-08" db="EMBL/GenBank/DDBJ databases">
        <title>Comparative genomics of the Paenibacillus odorifer group.</title>
        <authorList>
            <person name="den Bakker H.C."/>
            <person name="Tsai Y.-C."/>
            <person name="Martin N."/>
            <person name="Korlach J."/>
            <person name="Wiedmann M."/>
        </authorList>
    </citation>
    <scope>NUCLEOTIDE SEQUENCE [LARGE SCALE GENOMIC DNA]</scope>
    <source>
        <strain evidence="2 3">DSM 1735</strain>
    </source>
</reference>
<organism evidence="2 3">
    <name type="scientific">Paenibacillus durus</name>
    <name type="common">Paenibacillus azotofixans</name>
    <dbReference type="NCBI Taxonomy" id="44251"/>
    <lineage>
        <taxon>Bacteria</taxon>
        <taxon>Bacillati</taxon>
        <taxon>Bacillota</taxon>
        <taxon>Bacilli</taxon>
        <taxon>Bacillales</taxon>
        <taxon>Paenibacillaceae</taxon>
        <taxon>Paenibacillus</taxon>
    </lineage>
</organism>
<dbReference type="KEGG" id="pdu:PDUR_18840"/>
<evidence type="ECO:0000259" key="1">
    <source>
        <dbReference type="Pfam" id="PF08241"/>
    </source>
</evidence>
<keyword evidence="2" id="KW-0489">Methyltransferase</keyword>
<dbReference type="RefSeq" id="WP_042207538.1">
    <property type="nucleotide sequence ID" value="NZ_CP009288.1"/>
</dbReference>
<dbReference type="EMBL" id="CP009288">
    <property type="protein sequence ID" value="AIQ13744.1"/>
    <property type="molecule type" value="Genomic_DNA"/>
</dbReference>
<evidence type="ECO:0000313" key="3">
    <source>
        <dbReference type="Proteomes" id="UP000029409"/>
    </source>
</evidence>
<keyword evidence="3" id="KW-1185">Reference proteome</keyword>
<dbReference type="Proteomes" id="UP000029409">
    <property type="component" value="Chromosome"/>
</dbReference>
<dbReference type="GO" id="GO:0032259">
    <property type="term" value="P:methylation"/>
    <property type="evidence" value="ECO:0007669"/>
    <property type="project" value="UniProtKB-KW"/>
</dbReference>
<dbReference type="InterPro" id="IPR029063">
    <property type="entry name" value="SAM-dependent_MTases_sf"/>
</dbReference>
<gene>
    <name evidence="2" type="ORF">PDUR_18840</name>
</gene>
<name>A0A089IXR6_PAEDU</name>
<dbReference type="CDD" id="cd02440">
    <property type="entry name" value="AdoMet_MTases"/>
    <property type="match status" value="1"/>
</dbReference>
<dbReference type="InterPro" id="IPR013216">
    <property type="entry name" value="Methyltransf_11"/>
</dbReference>
<proteinExistence type="predicted"/>
<dbReference type="eggNOG" id="COG2226">
    <property type="taxonomic scope" value="Bacteria"/>
</dbReference>
<dbReference type="Gene3D" id="3.40.50.150">
    <property type="entry name" value="Vaccinia Virus protein VP39"/>
    <property type="match status" value="1"/>
</dbReference>
<dbReference type="STRING" id="44251.PDUR_18840"/>